<dbReference type="SUPFAM" id="SSF160631">
    <property type="entry name" value="SMI1/KNR4-like"/>
    <property type="match status" value="1"/>
</dbReference>
<organism evidence="1 2">
    <name type="scientific">Parvimonas micra ATCC 33270</name>
    <dbReference type="NCBI Taxonomy" id="411465"/>
    <lineage>
        <taxon>Bacteria</taxon>
        <taxon>Bacillati</taxon>
        <taxon>Bacillota</taxon>
        <taxon>Tissierellia</taxon>
        <taxon>Tissierellales</taxon>
        <taxon>Peptoniphilaceae</taxon>
        <taxon>Parvimonas</taxon>
    </lineage>
</organism>
<comment type="caution">
    <text evidence="1">The sequence shown here is derived from an EMBL/GenBank/DDBJ whole genome shotgun (WGS) entry which is preliminary data.</text>
</comment>
<name>A8SJG6_9FIRM</name>
<evidence type="ECO:0008006" key="3">
    <source>
        <dbReference type="Google" id="ProtNLM"/>
    </source>
</evidence>
<dbReference type="Proteomes" id="UP000003162">
    <property type="component" value="Unassembled WGS sequence"/>
</dbReference>
<gene>
    <name evidence="1" type="ORF">PEPMIC_00301</name>
</gene>
<protein>
    <recommendedName>
        <fullName evidence="3">Knr4/Smi1-like domain-containing protein</fullName>
    </recommendedName>
</protein>
<accession>A8SJG6</accession>
<reference evidence="1 2" key="2">
    <citation type="submission" date="2007-09" db="EMBL/GenBank/DDBJ databases">
        <authorList>
            <person name="Fulton L."/>
            <person name="Clifton S."/>
            <person name="Fulton B."/>
            <person name="Xu J."/>
            <person name="Minx P."/>
            <person name="Pepin K.H."/>
            <person name="Johnson M."/>
            <person name="Thiruvilangam P."/>
            <person name="Bhonagiri V."/>
            <person name="Nash W.E."/>
            <person name="Mardis E.R."/>
            <person name="Wilson R.K."/>
        </authorList>
    </citation>
    <scope>NUCLEOTIDE SEQUENCE [LARGE SCALE GENOMIC DNA]</scope>
    <source>
        <strain evidence="1 2">ATCC 33270</strain>
    </source>
</reference>
<dbReference type="Pfam" id="PF14568">
    <property type="entry name" value="SUKH_6"/>
    <property type="match status" value="1"/>
</dbReference>
<sequence>MLRYIIENNFLTGGYMLISKNKVIKNASKTLEEDLKIKLPEDYSKFLDKYNGGSTYNSEVKIRRKWDDVCGYKVEKLRPVWKEQIEYLRNLVQEEVILKII</sequence>
<reference evidence="1 2" key="1">
    <citation type="submission" date="2007-09" db="EMBL/GenBank/DDBJ databases">
        <title>Draft genome sequence of Peptostreptococcus micros (ATCC 33270).</title>
        <authorList>
            <person name="Sudarsanam P."/>
            <person name="Ley R."/>
            <person name="Guruge J."/>
            <person name="Turnbaugh P.J."/>
            <person name="Mahowald M."/>
            <person name="Liep D."/>
            <person name="Gordon J."/>
        </authorList>
    </citation>
    <scope>NUCLEOTIDE SEQUENCE [LARGE SCALE GENOMIC DNA]</scope>
    <source>
        <strain evidence="1 2">ATCC 33270</strain>
    </source>
</reference>
<evidence type="ECO:0000313" key="2">
    <source>
        <dbReference type="Proteomes" id="UP000003162"/>
    </source>
</evidence>
<dbReference type="AlphaFoldDB" id="A8SJG6"/>
<dbReference type="InterPro" id="IPR037883">
    <property type="entry name" value="Knr4/Smi1-like_sf"/>
</dbReference>
<evidence type="ECO:0000313" key="1">
    <source>
        <dbReference type="EMBL" id="EDP24452.1"/>
    </source>
</evidence>
<dbReference type="EMBL" id="ABEE02000015">
    <property type="protein sequence ID" value="EDP24452.1"/>
    <property type="molecule type" value="Genomic_DNA"/>
</dbReference>
<dbReference type="Gene3D" id="3.40.1580.10">
    <property type="entry name" value="SMI1/KNR4-like"/>
    <property type="match status" value="1"/>
</dbReference>
<proteinExistence type="predicted"/>
<dbReference type="HOGENOM" id="CLU_2288832_0_0_9"/>